<dbReference type="PANTHER" id="PTHR36007:SF2">
    <property type="entry name" value="TRANSPORT PROTEIN-RELATED"/>
    <property type="match status" value="1"/>
</dbReference>
<feature type="transmembrane region" description="Helical" evidence="1">
    <location>
        <begin position="29"/>
        <end position="52"/>
    </location>
</feature>
<dbReference type="Proteomes" id="UP001063698">
    <property type="component" value="Chromosome"/>
</dbReference>
<dbReference type="KEGG" id="ipc:IPA_06110"/>
<dbReference type="EMBL" id="CP006868">
    <property type="protein sequence ID" value="UXD21638.1"/>
    <property type="molecule type" value="Genomic_DNA"/>
</dbReference>
<evidence type="ECO:0000256" key="1">
    <source>
        <dbReference type="SAM" id="Phobius"/>
    </source>
</evidence>
<dbReference type="Pfam" id="PF06695">
    <property type="entry name" value="Sm_multidrug_ex"/>
    <property type="match status" value="1"/>
</dbReference>
<feature type="transmembrane region" description="Helical" evidence="1">
    <location>
        <begin position="97"/>
        <end position="121"/>
    </location>
</feature>
<keyword evidence="1" id="KW-0812">Transmembrane</keyword>
<feature type="transmembrane region" description="Helical" evidence="1">
    <location>
        <begin position="127"/>
        <end position="150"/>
    </location>
</feature>
<evidence type="ECO:0000313" key="3">
    <source>
        <dbReference type="Proteomes" id="UP001063698"/>
    </source>
</evidence>
<dbReference type="AlphaFoldDB" id="A0A977K9R4"/>
<dbReference type="PANTHER" id="PTHR36007">
    <property type="entry name" value="TRANSPORT PROTEIN-RELATED"/>
    <property type="match status" value="1"/>
</dbReference>
<evidence type="ECO:0000313" key="2">
    <source>
        <dbReference type="EMBL" id="UXD21638.1"/>
    </source>
</evidence>
<sequence>MNCLYSALISALPVVEIRGAIPYLIANGCPLYFIVICYVVGTLTGFLVYLFLEEILRIARNILHKYWKGGLKILDKIVERAEKGAGPKVEKYGTLGLALFVAIPAPGTGVWTGAMAGYLLGLKKRDVLLALALGNLGATIIVTLLSLGAAKAVA</sequence>
<dbReference type="InterPro" id="IPR009577">
    <property type="entry name" value="Sm_multidrug_ex"/>
</dbReference>
<keyword evidence="3" id="KW-1185">Reference proteome</keyword>
<keyword evidence="1" id="KW-0472">Membrane</keyword>
<reference evidence="2" key="1">
    <citation type="submission" date="2013-11" db="EMBL/GenBank/DDBJ databases">
        <title>Comparative genomics of Ignicoccus.</title>
        <authorList>
            <person name="Podar M."/>
        </authorList>
    </citation>
    <scope>NUCLEOTIDE SEQUENCE</scope>
    <source>
        <strain evidence="2">DSM 13166</strain>
    </source>
</reference>
<organism evidence="2 3">
    <name type="scientific">Ignicoccus pacificus DSM 13166</name>
    <dbReference type="NCBI Taxonomy" id="940294"/>
    <lineage>
        <taxon>Archaea</taxon>
        <taxon>Thermoproteota</taxon>
        <taxon>Thermoprotei</taxon>
        <taxon>Desulfurococcales</taxon>
        <taxon>Desulfurococcaceae</taxon>
        <taxon>Ignicoccus</taxon>
    </lineage>
</organism>
<keyword evidence="1" id="KW-1133">Transmembrane helix</keyword>
<protein>
    <submittedName>
        <fullName evidence="2">Ligand-binding protein SH3</fullName>
    </submittedName>
</protein>
<accession>A0A977K9R4</accession>
<name>A0A977K9R4_9CREN</name>
<proteinExistence type="predicted"/>
<gene>
    <name evidence="2" type="ORF">IPA_06110</name>
</gene>